<evidence type="ECO:0000313" key="2">
    <source>
        <dbReference type="EMBL" id="KMP05402.1"/>
    </source>
</evidence>
<dbReference type="AlphaFoldDB" id="A0A0J7B642"/>
<dbReference type="EMBL" id="DS028095">
    <property type="protein sequence ID" value="KMP05402.1"/>
    <property type="molecule type" value="Genomic_DNA"/>
</dbReference>
<keyword evidence="1" id="KW-0732">Signal</keyword>
<evidence type="ECO:0000256" key="1">
    <source>
        <dbReference type="SAM" id="SignalP"/>
    </source>
</evidence>
<proteinExistence type="predicted"/>
<name>A0A0J7B642_COCIT</name>
<feature type="chain" id="PRO_5005286282" evidence="1">
    <location>
        <begin position="21"/>
        <end position="142"/>
    </location>
</feature>
<gene>
    <name evidence="2" type="ORF">CIRG_05083</name>
</gene>
<feature type="signal peptide" evidence="1">
    <location>
        <begin position="1"/>
        <end position="20"/>
    </location>
</feature>
<evidence type="ECO:0000313" key="3">
    <source>
        <dbReference type="Proteomes" id="UP000054565"/>
    </source>
</evidence>
<reference evidence="3" key="1">
    <citation type="journal article" date="2010" name="Genome Res.">
        <title>Population genomic sequencing of Coccidioides fungi reveals recent hybridization and transposon control.</title>
        <authorList>
            <person name="Neafsey D.E."/>
            <person name="Barker B.M."/>
            <person name="Sharpton T.J."/>
            <person name="Stajich J.E."/>
            <person name="Park D.J."/>
            <person name="Whiston E."/>
            <person name="Hung C.-Y."/>
            <person name="McMahan C."/>
            <person name="White J."/>
            <person name="Sykes S."/>
            <person name="Heiman D."/>
            <person name="Young S."/>
            <person name="Zeng Q."/>
            <person name="Abouelleil A."/>
            <person name="Aftuck L."/>
            <person name="Bessette D."/>
            <person name="Brown A."/>
            <person name="FitzGerald M."/>
            <person name="Lui A."/>
            <person name="Macdonald J.P."/>
            <person name="Priest M."/>
            <person name="Orbach M.J."/>
            <person name="Galgiani J.N."/>
            <person name="Kirkland T.N."/>
            <person name="Cole G.T."/>
            <person name="Birren B.W."/>
            <person name="Henn M.R."/>
            <person name="Taylor J.W."/>
            <person name="Rounsley S.D."/>
        </authorList>
    </citation>
    <scope>NUCLEOTIDE SEQUENCE [LARGE SCALE GENOMIC DNA]</scope>
    <source>
        <strain evidence="3">RMSCC 2394</strain>
    </source>
</reference>
<protein>
    <submittedName>
        <fullName evidence="2">Uncharacterized protein</fullName>
    </submittedName>
</protein>
<dbReference type="Proteomes" id="UP000054565">
    <property type="component" value="Unassembled WGS sequence"/>
</dbReference>
<sequence>MAFPVFSLLLKSTLLELSKTRDCDISPRDVRDISFRDGGPITIVFCLEIRISFPHFGYRAYGFERRKPPQRRACFCNAIAIAEVGLCTLPGNPTFSGIMLFGQSLGTAVGVSFERLYAFETQPVHLAGMLLSCLPLHDFIPS</sequence>
<dbReference type="STRING" id="404692.A0A0J7B642"/>
<accession>A0A0J7B642</accession>
<organism evidence="2 3">
    <name type="scientific">Coccidioides immitis RMSCC 2394</name>
    <dbReference type="NCBI Taxonomy" id="404692"/>
    <lineage>
        <taxon>Eukaryota</taxon>
        <taxon>Fungi</taxon>
        <taxon>Dikarya</taxon>
        <taxon>Ascomycota</taxon>
        <taxon>Pezizomycotina</taxon>
        <taxon>Eurotiomycetes</taxon>
        <taxon>Eurotiomycetidae</taxon>
        <taxon>Onygenales</taxon>
        <taxon>Onygenaceae</taxon>
        <taxon>Coccidioides</taxon>
    </lineage>
</organism>